<dbReference type="EMBL" id="JBDIMF010000004">
    <property type="protein sequence ID" value="MEN2786874.1"/>
    <property type="molecule type" value="Genomic_DNA"/>
</dbReference>
<sequence>MTRRDDAEDLLHDAWIGLAERKTVAENAPAMLARAAANRGIDAYRREQRRGVSVSLELAEAMVADARPLQDEALIARHRLERLRGGVAQLSPRTREIFLMHRLGGRKYREIASELDISQSAVEKHIARAMAHLTDWMEDW</sequence>
<dbReference type="CDD" id="cd06171">
    <property type="entry name" value="Sigma70_r4"/>
    <property type="match status" value="1"/>
</dbReference>
<keyword evidence="3" id="KW-0731">Sigma factor</keyword>
<dbReference type="PANTHER" id="PTHR43133">
    <property type="entry name" value="RNA POLYMERASE ECF-TYPE SIGMA FACTO"/>
    <property type="match status" value="1"/>
</dbReference>
<comment type="similarity">
    <text evidence="1">Belongs to the sigma-70 factor family. ECF subfamily.</text>
</comment>
<dbReference type="PANTHER" id="PTHR43133:SF63">
    <property type="entry name" value="RNA POLYMERASE SIGMA FACTOR FECI-RELATED"/>
    <property type="match status" value="1"/>
</dbReference>
<evidence type="ECO:0000259" key="5">
    <source>
        <dbReference type="Pfam" id="PF08281"/>
    </source>
</evidence>
<evidence type="ECO:0000256" key="1">
    <source>
        <dbReference type="ARBA" id="ARBA00010641"/>
    </source>
</evidence>
<comment type="caution">
    <text evidence="6">The sequence shown here is derived from an EMBL/GenBank/DDBJ whole genome shotgun (WGS) entry which is preliminary data.</text>
</comment>
<keyword evidence="2" id="KW-0805">Transcription regulation</keyword>
<dbReference type="Proteomes" id="UP001404104">
    <property type="component" value="Unassembled WGS sequence"/>
</dbReference>
<dbReference type="RefSeq" id="WP_345864827.1">
    <property type="nucleotide sequence ID" value="NZ_JBDIMF010000004.1"/>
</dbReference>
<evidence type="ECO:0000256" key="4">
    <source>
        <dbReference type="ARBA" id="ARBA00023163"/>
    </source>
</evidence>
<reference evidence="6 7" key="1">
    <citation type="submission" date="2024-05" db="EMBL/GenBank/DDBJ databases">
        <authorList>
            <person name="Liu Q."/>
            <person name="Xin Y.-H."/>
        </authorList>
    </citation>
    <scope>NUCLEOTIDE SEQUENCE [LARGE SCALE GENOMIC DNA]</scope>
    <source>
        <strain evidence="6 7">CGMCC 1.15349</strain>
    </source>
</reference>
<dbReference type="Gene3D" id="1.10.10.10">
    <property type="entry name" value="Winged helix-like DNA-binding domain superfamily/Winged helix DNA-binding domain"/>
    <property type="match status" value="1"/>
</dbReference>
<keyword evidence="7" id="KW-1185">Reference proteome</keyword>
<dbReference type="InterPro" id="IPR013325">
    <property type="entry name" value="RNA_pol_sigma_r2"/>
</dbReference>
<dbReference type="Pfam" id="PF08281">
    <property type="entry name" value="Sigma70_r4_2"/>
    <property type="match status" value="1"/>
</dbReference>
<evidence type="ECO:0000256" key="2">
    <source>
        <dbReference type="ARBA" id="ARBA00023015"/>
    </source>
</evidence>
<dbReference type="InterPro" id="IPR036388">
    <property type="entry name" value="WH-like_DNA-bd_sf"/>
</dbReference>
<accession>A0ABU9XU55</accession>
<name>A0ABU9XU55_9SPHN</name>
<organism evidence="6 7">
    <name type="scientific">Sphingomonas qilianensis</name>
    <dbReference type="NCBI Taxonomy" id="1736690"/>
    <lineage>
        <taxon>Bacteria</taxon>
        <taxon>Pseudomonadati</taxon>
        <taxon>Pseudomonadota</taxon>
        <taxon>Alphaproteobacteria</taxon>
        <taxon>Sphingomonadales</taxon>
        <taxon>Sphingomonadaceae</taxon>
        <taxon>Sphingomonas</taxon>
    </lineage>
</organism>
<dbReference type="InterPro" id="IPR014284">
    <property type="entry name" value="RNA_pol_sigma-70_dom"/>
</dbReference>
<dbReference type="InterPro" id="IPR039425">
    <property type="entry name" value="RNA_pol_sigma-70-like"/>
</dbReference>
<keyword evidence="4" id="KW-0804">Transcription</keyword>
<protein>
    <submittedName>
        <fullName evidence="6">RNA polymerase sigma factor</fullName>
    </submittedName>
</protein>
<proteinExistence type="inferred from homology"/>
<dbReference type="SUPFAM" id="SSF88946">
    <property type="entry name" value="Sigma2 domain of RNA polymerase sigma factors"/>
    <property type="match status" value="1"/>
</dbReference>
<evidence type="ECO:0000313" key="7">
    <source>
        <dbReference type="Proteomes" id="UP001404104"/>
    </source>
</evidence>
<evidence type="ECO:0000256" key="3">
    <source>
        <dbReference type="ARBA" id="ARBA00023082"/>
    </source>
</evidence>
<evidence type="ECO:0000313" key="6">
    <source>
        <dbReference type="EMBL" id="MEN2786874.1"/>
    </source>
</evidence>
<dbReference type="NCBIfam" id="TIGR02937">
    <property type="entry name" value="sigma70-ECF"/>
    <property type="match status" value="1"/>
</dbReference>
<dbReference type="InterPro" id="IPR013249">
    <property type="entry name" value="RNA_pol_sigma70_r4_t2"/>
</dbReference>
<dbReference type="InterPro" id="IPR013324">
    <property type="entry name" value="RNA_pol_sigma_r3/r4-like"/>
</dbReference>
<dbReference type="SUPFAM" id="SSF88659">
    <property type="entry name" value="Sigma3 and sigma4 domains of RNA polymerase sigma factors"/>
    <property type="match status" value="1"/>
</dbReference>
<gene>
    <name evidence="6" type="ORF">ABC969_10630</name>
</gene>
<feature type="domain" description="RNA polymerase sigma factor 70 region 4 type 2" evidence="5">
    <location>
        <begin position="83"/>
        <end position="133"/>
    </location>
</feature>